<name>D4K8V9_9FIRM</name>
<dbReference type="RefSeq" id="WP_015537098.1">
    <property type="nucleotide sequence ID" value="NC_021020.1"/>
</dbReference>
<accession>D4K8V9</accession>
<dbReference type="EMBL" id="FP929046">
    <property type="protein sequence ID" value="CBL01272.1"/>
    <property type="molecule type" value="Genomic_DNA"/>
</dbReference>
<organism evidence="2 3">
    <name type="scientific">Faecalibacterium prausnitzii SL3/3</name>
    <dbReference type="NCBI Taxonomy" id="657322"/>
    <lineage>
        <taxon>Bacteria</taxon>
        <taxon>Bacillati</taxon>
        <taxon>Bacillota</taxon>
        <taxon>Clostridia</taxon>
        <taxon>Eubacteriales</taxon>
        <taxon>Oscillospiraceae</taxon>
        <taxon>Faecalibacterium</taxon>
    </lineage>
</organism>
<evidence type="ECO:0008006" key="4">
    <source>
        <dbReference type="Google" id="ProtNLM"/>
    </source>
</evidence>
<dbReference type="Proteomes" id="UP000007059">
    <property type="component" value="Chromosome"/>
</dbReference>
<dbReference type="KEGG" id="fpa:FPR_09270"/>
<dbReference type="HOGENOM" id="CLU_2034590_0_0_9"/>
<evidence type="ECO:0000313" key="2">
    <source>
        <dbReference type="EMBL" id="CBL01272.1"/>
    </source>
</evidence>
<evidence type="ECO:0000313" key="3">
    <source>
        <dbReference type="Proteomes" id="UP000007059"/>
    </source>
</evidence>
<reference evidence="2 3" key="1">
    <citation type="submission" date="2010-03" db="EMBL/GenBank/DDBJ databases">
        <title>The genome sequence of Faecalibacterium prausnitzii SL3/3.</title>
        <authorList>
            <consortium name="metaHIT consortium -- http://www.metahit.eu/"/>
            <person name="Pajon A."/>
            <person name="Turner K."/>
            <person name="Parkhill J."/>
            <person name="Duncan S."/>
            <person name="Flint H."/>
        </authorList>
    </citation>
    <scope>NUCLEOTIDE SEQUENCE [LARGE SCALE GENOMIC DNA]</scope>
    <source>
        <strain evidence="2 3">SL3/3</strain>
    </source>
</reference>
<feature type="signal peptide" evidence="1">
    <location>
        <begin position="1"/>
        <end position="26"/>
    </location>
</feature>
<evidence type="ECO:0000256" key="1">
    <source>
        <dbReference type="SAM" id="SignalP"/>
    </source>
</evidence>
<sequence length="121" mass="13363">MKKTRRFVALLLAAVLALALFTACGAAEQPQSAIGKVYEDWFVEQINSKRPADKPVQKVDVKHSDMMVALAKISEDGKFKARDGGDHEANGCGFGESWYWMILSDPIALNVRAKVPLRQLS</sequence>
<dbReference type="PROSITE" id="PS51257">
    <property type="entry name" value="PROKAR_LIPOPROTEIN"/>
    <property type="match status" value="1"/>
</dbReference>
<feature type="chain" id="PRO_5003060512" description="Lipoprotein" evidence="1">
    <location>
        <begin position="27"/>
        <end position="121"/>
    </location>
</feature>
<reference evidence="2 3" key="2">
    <citation type="submission" date="2010-03" db="EMBL/GenBank/DDBJ databases">
        <authorList>
            <person name="Pajon A."/>
        </authorList>
    </citation>
    <scope>NUCLEOTIDE SEQUENCE [LARGE SCALE GENOMIC DNA]</scope>
    <source>
        <strain evidence="2 3">SL3/3</strain>
    </source>
</reference>
<gene>
    <name evidence="2" type="ORF">FPR_09270</name>
</gene>
<protein>
    <recommendedName>
        <fullName evidence="4">Lipoprotein</fullName>
    </recommendedName>
</protein>
<proteinExistence type="predicted"/>
<dbReference type="AlphaFoldDB" id="D4K8V9"/>
<keyword evidence="1" id="KW-0732">Signal</keyword>